<evidence type="ECO:0000313" key="2">
    <source>
        <dbReference type="Proteomes" id="UP000095287"/>
    </source>
</evidence>
<feature type="transmembrane region" description="Helical" evidence="1">
    <location>
        <begin position="97"/>
        <end position="122"/>
    </location>
</feature>
<dbReference type="WBParaSite" id="L893_g19702.t1">
    <property type="protein sequence ID" value="L893_g19702.t1"/>
    <property type="gene ID" value="L893_g19702"/>
</dbReference>
<keyword evidence="2" id="KW-1185">Reference proteome</keyword>
<keyword evidence="1" id="KW-0472">Membrane</keyword>
<keyword evidence="1" id="KW-0812">Transmembrane</keyword>
<keyword evidence="1" id="KW-1133">Transmembrane helix</keyword>
<evidence type="ECO:0000313" key="3">
    <source>
        <dbReference type="WBParaSite" id="L893_g19702.t1"/>
    </source>
</evidence>
<evidence type="ECO:0000256" key="1">
    <source>
        <dbReference type="SAM" id="Phobius"/>
    </source>
</evidence>
<reference evidence="3" key="1">
    <citation type="submission" date="2016-11" db="UniProtKB">
        <authorList>
            <consortium name="WormBaseParasite"/>
        </authorList>
    </citation>
    <scope>IDENTIFICATION</scope>
</reference>
<dbReference type="AlphaFoldDB" id="A0A1I7YTJ9"/>
<organism evidence="2 3">
    <name type="scientific">Steinernema glaseri</name>
    <dbReference type="NCBI Taxonomy" id="37863"/>
    <lineage>
        <taxon>Eukaryota</taxon>
        <taxon>Metazoa</taxon>
        <taxon>Ecdysozoa</taxon>
        <taxon>Nematoda</taxon>
        <taxon>Chromadorea</taxon>
        <taxon>Rhabditida</taxon>
        <taxon>Tylenchina</taxon>
        <taxon>Panagrolaimomorpha</taxon>
        <taxon>Strongyloidoidea</taxon>
        <taxon>Steinernematidae</taxon>
        <taxon>Steinernema</taxon>
    </lineage>
</organism>
<proteinExistence type="predicted"/>
<sequence length="252" mass="28736">MAMSSKNTVRRRSPLWEFSAFSPNYSLPQGKYYAPPCPLHLHFQLLFAHVVLSCPGASARDNGPNQNTLGEAFRFCPQVDAQSAENPRADAVDASDVFMFLIVTICVLFLYTVVLILFFMGWCTLIPTMCHPRREVPFSSVKSPRRNTRFNDIESMCSSQSLDGVSRSPLPFEESHKLSLVNLQPIRYNDYLHPKYSLPPMKIDVTQQQMEYERFLRTPIRAHRTSKDKLSKSSEQVSIEIPEMPVAVPYVV</sequence>
<name>A0A1I7YTJ9_9BILA</name>
<protein>
    <submittedName>
        <fullName evidence="3">Protein TMEPAI</fullName>
    </submittedName>
</protein>
<accession>A0A1I7YTJ9</accession>
<dbReference type="Proteomes" id="UP000095287">
    <property type="component" value="Unplaced"/>
</dbReference>